<feature type="transmembrane region" description="Helical" evidence="2">
    <location>
        <begin position="66"/>
        <end position="86"/>
    </location>
</feature>
<evidence type="ECO:0000313" key="4">
    <source>
        <dbReference type="Proteomes" id="UP001222325"/>
    </source>
</evidence>
<feature type="compositionally biased region" description="Polar residues" evidence="1">
    <location>
        <begin position="126"/>
        <end position="144"/>
    </location>
</feature>
<feature type="region of interest" description="Disordered" evidence="1">
    <location>
        <begin position="125"/>
        <end position="163"/>
    </location>
</feature>
<proteinExistence type="predicted"/>
<keyword evidence="2" id="KW-0472">Membrane</keyword>
<accession>A0AAD6Y0C9</accession>
<keyword evidence="4" id="KW-1185">Reference proteome</keyword>
<feature type="transmembrane region" description="Helical" evidence="2">
    <location>
        <begin position="41"/>
        <end position="60"/>
    </location>
</feature>
<gene>
    <name evidence="3" type="ORF">B0H15DRAFT_27254</name>
</gene>
<comment type="caution">
    <text evidence="3">The sequence shown here is derived from an EMBL/GenBank/DDBJ whole genome shotgun (WGS) entry which is preliminary data.</text>
</comment>
<protein>
    <submittedName>
        <fullName evidence="3">Uncharacterized protein</fullName>
    </submittedName>
</protein>
<keyword evidence="2" id="KW-1133">Transmembrane helix</keyword>
<dbReference type="EMBL" id="JARJCN010000001">
    <property type="protein sequence ID" value="KAJ7104471.1"/>
    <property type="molecule type" value="Genomic_DNA"/>
</dbReference>
<dbReference type="AlphaFoldDB" id="A0AAD6Y0C9"/>
<keyword evidence="2" id="KW-0812">Transmembrane</keyword>
<sequence>MIFDMVILLLVVRKAYIHYQTLPDKSWSGGMLVAVLMRDSVLYFLCNVMVFLATTLLWRFGPQGLATVANSWSLVVPSTSAGRLLLNMRKTYRPASDRISTAGLAGLGSLHLICPESDDAGRVGGSLTTTHTEFANGDNTSNPHNGGNRRGSSSSVLPYTHIH</sequence>
<dbReference type="Proteomes" id="UP001222325">
    <property type="component" value="Unassembled WGS sequence"/>
</dbReference>
<organism evidence="3 4">
    <name type="scientific">Mycena belliarum</name>
    <dbReference type="NCBI Taxonomy" id="1033014"/>
    <lineage>
        <taxon>Eukaryota</taxon>
        <taxon>Fungi</taxon>
        <taxon>Dikarya</taxon>
        <taxon>Basidiomycota</taxon>
        <taxon>Agaricomycotina</taxon>
        <taxon>Agaricomycetes</taxon>
        <taxon>Agaricomycetidae</taxon>
        <taxon>Agaricales</taxon>
        <taxon>Marasmiineae</taxon>
        <taxon>Mycenaceae</taxon>
        <taxon>Mycena</taxon>
    </lineage>
</organism>
<reference evidence="3" key="1">
    <citation type="submission" date="2023-03" db="EMBL/GenBank/DDBJ databases">
        <title>Massive genome expansion in bonnet fungi (Mycena s.s.) driven by repeated elements and novel gene families across ecological guilds.</title>
        <authorList>
            <consortium name="Lawrence Berkeley National Laboratory"/>
            <person name="Harder C.B."/>
            <person name="Miyauchi S."/>
            <person name="Viragh M."/>
            <person name="Kuo A."/>
            <person name="Thoen E."/>
            <person name="Andreopoulos B."/>
            <person name="Lu D."/>
            <person name="Skrede I."/>
            <person name="Drula E."/>
            <person name="Henrissat B."/>
            <person name="Morin E."/>
            <person name="Kohler A."/>
            <person name="Barry K."/>
            <person name="LaButti K."/>
            <person name="Morin E."/>
            <person name="Salamov A."/>
            <person name="Lipzen A."/>
            <person name="Mereny Z."/>
            <person name="Hegedus B."/>
            <person name="Baldrian P."/>
            <person name="Stursova M."/>
            <person name="Weitz H."/>
            <person name="Taylor A."/>
            <person name="Grigoriev I.V."/>
            <person name="Nagy L.G."/>
            <person name="Martin F."/>
            <person name="Kauserud H."/>
        </authorList>
    </citation>
    <scope>NUCLEOTIDE SEQUENCE</scope>
    <source>
        <strain evidence="3">CBHHK173m</strain>
    </source>
</reference>
<name>A0AAD6Y0C9_9AGAR</name>
<evidence type="ECO:0000313" key="3">
    <source>
        <dbReference type="EMBL" id="KAJ7104471.1"/>
    </source>
</evidence>
<evidence type="ECO:0000256" key="1">
    <source>
        <dbReference type="SAM" id="MobiDB-lite"/>
    </source>
</evidence>
<evidence type="ECO:0000256" key="2">
    <source>
        <dbReference type="SAM" id="Phobius"/>
    </source>
</evidence>